<evidence type="ECO:0000313" key="2">
    <source>
        <dbReference type="EMBL" id="KAA0052357.1"/>
    </source>
</evidence>
<proteinExistence type="predicted"/>
<dbReference type="EMBL" id="SSTD01015999">
    <property type="protein sequence ID" value="TYK01911.1"/>
    <property type="molecule type" value="Genomic_DNA"/>
</dbReference>
<name>A0A5D3BQ67_CUCMM</name>
<evidence type="ECO:0000313" key="4">
    <source>
        <dbReference type="Proteomes" id="UP000321393"/>
    </source>
</evidence>
<dbReference type="EMBL" id="SSTE01010863">
    <property type="protein sequence ID" value="KAA0052357.1"/>
    <property type="molecule type" value="Genomic_DNA"/>
</dbReference>
<gene>
    <name evidence="3" type="ORF">E5676_scaffold113G001800</name>
    <name evidence="2" type="ORF">E6C27_scaffold207G002000</name>
</gene>
<feature type="region of interest" description="Disordered" evidence="1">
    <location>
        <begin position="99"/>
        <end position="143"/>
    </location>
</feature>
<feature type="compositionally biased region" description="Basic and acidic residues" evidence="1">
    <location>
        <begin position="102"/>
        <end position="129"/>
    </location>
</feature>
<dbReference type="AlphaFoldDB" id="A0A5D3BQ67"/>
<dbReference type="Proteomes" id="UP000321393">
    <property type="component" value="Unassembled WGS sequence"/>
</dbReference>
<sequence length="143" mass="16934">MTSQDNTSKAIRDISKRPNTRSRLRKTQPSKDMPPFEEQLERDFLNCFYSTRRIVNMIELTVTKQQKVLKIRKEKKEMKSTQKVLKGTSKEAMVVGTTSLKFDSKEKKEEQCQDEGQKRRPTLKERQEKVYPFPDFDLPDMLE</sequence>
<evidence type="ECO:0000313" key="3">
    <source>
        <dbReference type="EMBL" id="TYK01911.1"/>
    </source>
</evidence>
<feature type="region of interest" description="Disordered" evidence="1">
    <location>
        <begin position="1"/>
        <end position="37"/>
    </location>
</feature>
<evidence type="ECO:0000313" key="5">
    <source>
        <dbReference type="Proteomes" id="UP000321947"/>
    </source>
</evidence>
<protein>
    <submittedName>
        <fullName evidence="3">Retrotransposon protein putative ty3-gypsy sub-class</fullName>
    </submittedName>
</protein>
<dbReference type="Proteomes" id="UP000321947">
    <property type="component" value="Unassembled WGS sequence"/>
</dbReference>
<reference evidence="4 5" key="1">
    <citation type="submission" date="2019-08" db="EMBL/GenBank/DDBJ databases">
        <title>Draft genome sequences of two oriental melons (Cucumis melo L. var makuwa).</title>
        <authorList>
            <person name="Kwon S.-Y."/>
        </authorList>
    </citation>
    <scope>NUCLEOTIDE SEQUENCE [LARGE SCALE GENOMIC DNA]</scope>
    <source>
        <strain evidence="5">cv. Chang Bougi</strain>
        <strain evidence="4">cv. SW 3</strain>
        <tissue evidence="3">Leaf</tissue>
    </source>
</reference>
<feature type="compositionally biased region" description="Basic residues" evidence="1">
    <location>
        <begin position="18"/>
        <end position="28"/>
    </location>
</feature>
<comment type="caution">
    <text evidence="3">The sequence shown here is derived from an EMBL/GenBank/DDBJ whole genome shotgun (WGS) entry which is preliminary data.</text>
</comment>
<evidence type="ECO:0000256" key="1">
    <source>
        <dbReference type="SAM" id="MobiDB-lite"/>
    </source>
</evidence>
<accession>A0A5D3BQ67</accession>
<organism evidence="3 5">
    <name type="scientific">Cucumis melo var. makuwa</name>
    <name type="common">Oriental melon</name>
    <dbReference type="NCBI Taxonomy" id="1194695"/>
    <lineage>
        <taxon>Eukaryota</taxon>
        <taxon>Viridiplantae</taxon>
        <taxon>Streptophyta</taxon>
        <taxon>Embryophyta</taxon>
        <taxon>Tracheophyta</taxon>
        <taxon>Spermatophyta</taxon>
        <taxon>Magnoliopsida</taxon>
        <taxon>eudicotyledons</taxon>
        <taxon>Gunneridae</taxon>
        <taxon>Pentapetalae</taxon>
        <taxon>rosids</taxon>
        <taxon>fabids</taxon>
        <taxon>Cucurbitales</taxon>
        <taxon>Cucurbitaceae</taxon>
        <taxon>Benincaseae</taxon>
        <taxon>Cucumis</taxon>
    </lineage>
</organism>